<evidence type="ECO:0000259" key="6">
    <source>
        <dbReference type="PROSITE" id="PS50089"/>
    </source>
</evidence>
<evidence type="ECO:0000256" key="4">
    <source>
        <dbReference type="PROSITE-ProRule" id="PRU00175"/>
    </source>
</evidence>
<evidence type="ECO:0000313" key="7">
    <source>
        <dbReference type="EMBL" id="KAF2801461.1"/>
    </source>
</evidence>
<dbReference type="InterPro" id="IPR017907">
    <property type="entry name" value="Znf_RING_CS"/>
</dbReference>
<protein>
    <recommendedName>
        <fullName evidence="6">RING-type domain-containing protein</fullName>
    </recommendedName>
</protein>
<reference evidence="9" key="3">
    <citation type="submission" date="2025-04" db="UniProtKB">
        <authorList>
            <consortium name="RefSeq"/>
        </authorList>
    </citation>
    <scope>IDENTIFICATION</scope>
    <source>
        <strain evidence="9">CBS 304.34</strain>
    </source>
</reference>
<name>A0A6A6XY34_9PEZI</name>
<reference evidence="7 9" key="1">
    <citation type="journal article" date="2020" name="Stud. Mycol.">
        <title>101 Dothideomycetes genomes: a test case for predicting lifestyles and emergence of pathogens.</title>
        <authorList>
            <person name="Haridas S."/>
            <person name="Albert R."/>
            <person name="Binder M."/>
            <person name="Bloem J."/>
            <person name="Labutti K."/>
            <person name="Salamov A."/>
            <person name="Andreopoulos B."/>
            <person name="Baker S."/>
            <person name="Barry K."/>
            <person name="Bills G."/>
            <person name="Bluhm B."/>
            <person name="Cannon C."/>
            <person name="Castanera R."/>
            <person name="Culley D."/>
            <person name="Daum C."/>
            <person name="Ezra D."/>
            <person name="Gonzalez J."/>
            <person name="Henrissat B."/>
            <person name="Kuo A."/>
            <person name="Liang C."/>
            <person name="Lipzen A."/>
            <person name="Lutzoni F."/>
            <person name="Magnuson J."/>
            <person name="Mondo S."/>
            <person name="Nolan M."/>
            <person name="Ohm R."/>
            <person name="Pangilinan J."/>
            <person name="Park H.-J."/>
            <person name="Ramirez L."/>
            <person name="Alfaro M."/>
            <person name="Sun H."/>
            <person name="Tritt A."/>
            <person name="Yoshinaga Y."/>
            <person name="Zwiers L.-H."/>
            <person name="Turgeon B."/>
            <person name="Goodwin S."/>
            <person name="Spatafora J."/>
            <person name="Crous P."/>
            <person name="Grigoriev I."/>
        </authorList>
    </citation>
    <scope>NUCLEOTIDE SEQUENCE</scope>
    <source>
        <strain evidence="7 9">CBS 304.34</strain>
    </source>
</reference>
<sequence length="326" mass="37042">MPSIFDWLDSMAGGSATQAPDCINDGGSQPGTQKVSAPQASTDYTAPNPQSTWQPPPQTQFEHRFEEPAHRDRDAETEESRRPASPNPPHNWTAINRSYNIYCDVSSEEDEYDSDDTVIRHPPQTVSSRIKHGLASDDDDRRRPSGWRPPSPFPFLQTRLPRQLFAQPPELVEAMEEDESSVPLGYEPRRPSQLFSRRSVELIEGFEDGESDFSLDYEPQSSDEEWEEYEVQEDVEFEFIGDPIVIDNIADVFSLQEHRPETCTLCLEDHDPANGHTHVVLKACGHIFCSECLDGMLNSRYSCINTCPNCRFLLVKQRMKRPILAP</sequence>
<dbReference type="Gene3D" id="3.30.40.10">
    <property type="entry name" value="Zinc/RING finger domain, C3HC4 (zinc finger)"/>
    <property type="match status" value="1"/>
</dbReference>
<feature type="region of interest" description="Disordered" evidence="5">
    <location>
        <begin position="108"/>
        <end position="160"/>
    </location>
</feature>
<feature type="compositionally biased region" description="Polar residues" evidence="5">
    <location>
        <begin position="26"/>
        <end position="45"/>
    </location>
</feature>
<dbReference type="AlphaFoldDB" id="A0A6A6XY34"/>
<evidence type="ECO:0000256" key="2">
    <source>
        <dbReference type="ARBA" id="ARBA00022771"/>
    </source>
</evidence>
<keyword evidence="1" id="KW-0479">Metal-binding</keyword>
<dbReference type="SUPFAM" id="SSF57850">
    <property type="entry name" value="RING/U-box"/>
    <property type="match status" value="1"/>
</dbReference>
<dbReference type="PROSITE" id="PS00518">
    <property type="entry name" value="ZF_RING_1"/>
    <property type="match status" value="1"/>
</dbReference>
<dbReference type="GO" id="GO:0008270">
    <property type="term" value="F:zinc ion binding"/>
    <property type="evidence" value="ECO:0007669"/>
    <property type="project" value="UniProtKB-KW"/>
</dbReference>
<reference evidence="9" key="2">
    <citation type="submission" date="2020-04" db="EMBL/GenBank/DDBJ databases">
        <authorList>
            <consortium name="NCBI Genome Project"/>
        </authorList>
    </citation>
    <scope>NUCLEOTIDE SEQUENCE</scope>
    <source>
        <strain evidence="9">CBS 304.34</strain>
    </source>
</reference>
<keyword evidence="3" id="KW-0862">Zinc</keyword>
<evidence type="ECO:0000256" key="5">
    <source>
        <dbReference type="SAM" id="MobiDB-lite"/>
    </source>
</evidence>
<dbReference type="Pfam" id="PF13639">
    <property type="entry name" value="zf-RING_2"/>
    <property type="match status" value="1"/>
</dbReference>
<keyword evidence="2 4" id="KW-0863">Zinc-finger</keyword>
<feature type="region of interest" description="Disordered" evidence="5">
    <location>
        <begin position="1"/>
        <end position="96"/>
    </location>
</feature>
<keyword evidence="8" id="KW-1185">Reference proteome</keyword>
<dbReference type="SMART" id="SM00184">
    <property type="entry name" value="RING"/>
    <property type="match status" value="1"/>
</dbReference>
<evidence type="ECO:0000256" key="3">
    <source>
        <dbReference type="ARBA" id="ARBA00022833"/>
    </source>
</evidence>
<dbReference type="RefSeq" id="XP_033568425.1">
    <property type="nucleotide sequence ID" value="XM_033713439.1"/>
</dbReference>
<dbReference type="GeneID" id="54454332"/>
<evidence type="ECO:0000313" key="9">
    <source>
        <dbReference type="RefSeq" id="XP_033568425.1"/>
    </source>
</evidence>
<feature type="compositionally biased region" description="Basic and acidic residues" evidence="5">
    <location>
        <begin position="61"/>
        <end position="82"/>
    </location>
</feature>
<dbReference type="OrthoDB" id="8062037at2759"/>
<dbReference type="EMBL" id="MU003730">
    <property type="protein sequence ID" value="KAF2801461.1"/>
    <property type="molecule type" value="Genomic_DNA"/>
</dbReference>
<proteinExistence type="predicted"/>
<organism evidence="7">
    <name type="scientific">Mytilinidion resinicola</name>
    <dbReference type="NCBI Taxonomy" id="574789"/>
    <lineage>
        <taxon>Eukaryota</taxon>
        <taxon>Fungi</taxon>
        <taxon>Dikarya</taxon>
        <taxon>Ascomycota</taxon>
        <taxon>Pezizomycotina</taxon>
        <taxon>Dothideomycetes</taxon>
        <taxon>Pleosporomycetidae</taxon>
        <taxon>Mytilinidiales</taxon>
        <taxon>Mytilinidiaceae</taxon>
        <taxon>Mytilinidion</taxon>
    </lineage>
</organism>
<dbReference type="PROSITE" id="PS50089">
    <property type="entry name" value="ZF_RING_2"/>
    <property type="match status" value="1"/>
</dbReference>
<feature type="domain" description="RING-type" evidence="6">
    <location>
        <begin position="263"/>
        <end position="311"/>
    </location>
</feature>
<evidence type="ECO:0000313" key="8">
    <source>
        <dbReference type="Proteomes" id="UP000504636"/>
    </source>
</evidence>
<dbReference type="InterPro" id="IPR001841">
    <property type="entry name" value="Znf_RING"/>
</dbReference>
<accession>A0A6A6XY34</accession>
<gene>
    <name evidence="7 9" type="ORF">BDZ99DRAFT_221530</name>
</gene>
<evidence type="ECO:0000256" key="1">
    <source>
        <dbReference type="ARBA" id="ARBA00022723"/>
    </source>
</evidence>
<dbReference type="Proteomes" id="UP000504636">
    <property type="component" value="Unplaced"/>
</dbReference>
<dbReference type="InterPro" id="IPR013083">
    <property type="entry name" value="Znf_RING/FYVE/PHD"/>
</dbReference>